<gene>
    <name evidence="1" type="ORF">L3X38_043137</name>
</gene>
<dbReference type="AlphaFoldDB" id="A0AAD4UXJ9"/>
<protein>
    <submittedName>
        <fullName evidence="1">Uncharacterized protein</fullName>
    </submittedName>
</protein>
<evidence type="ECO:0000313" key="2">
    <source>
        <dbReference type="Proteomes" id="UP001054821"/>
    </source>
</evidence>
<reference evidence="1 2" key="1">
    <citation type="journal article" date="2022" name="G3 (Bethesda)">
        <title>Whole-genome sequence and methylome profiling of the almond [Prunus dulcis (Mill.) D.A. Webb] cultivar 'Nonpareil'.</title>
        <authorList>
            <person name="D'Amico-Willman K.M."/>
            <person name="Ouma W.Z."/>
            <person name="Meulia T."/>
            <person name="Sideli G.M."/>
            <person name="Gradziel T.M."/>
            <person name="Fresnedo-Ramirez J."/>
        </authorList>
    </citation>
    <scope>NUCLEOTIDE SEQUENCE [LARGE SCALE GENOMIC DNA]</scope>
    <source>
        <strain evidence="1">Clone GOH B32 T37-40</strain>
    </source>
</reference>
<dbReference type="EMBL" id="JAJFAZ020000008">
    <property type="protein sequence ID" value="KAI5313961.1"/>
    <property type="molecule type" value="Genomic_DNA"/>
</dbReference>
<evidence type="ECO:0000313" key="1">
    <source>
        <dbReference type="EMBL" id="KAI5313961.1"/>
    </source>
</evidence>
<proteinExistence type="predicted"/>
<keyword evidence="2" id="KW-1185">Reference proteome</keyword>
<dbReference type="Proteomes" id="UP001054821">
    <property type="component" value="Chromosome 8"/>
</dbReference>
<sequence length="233" mass="25537">MASSSSIDFPGIHHVISIRIKRDNFLTWLAQIVPILRIRRLLSFVDDTSLCPPTILDPNAKANEFAFLSLLPNPDSFCQSCVTPRTGSAVARYCPLWAWLHFHQPARFCSWELTEQLPRVVTHPGIALASNSLNFGVLTTPKPVSSQKASRYEDARVVTHPGISLASNSLNFGVLTTPKPVSSVKASRYEDARVVTHPGIALASNSLNFGVLTTPKPVSSQKASRYEDARCAI</sequence>
<organism evidence="1 2">
    <name type="scientific">Prunus dulcis</name>
    <name type="common">Almond</name>
    <name type="synonym">Amygdalus dulcis</name>
    <dbReference type="NCBI Taxonomy" id="3755"/>
    <lineage>
        <taxon>Eukaryota</taxon>
        <taxon>Viridiplantae</taxon>
        <taxon>Streptophyta</taxon>
        <taxon>Embryophyta</taxon>
        <taxon>Tracheophyta</taxon>
        <taxon>Spermatophyta</taxon>
        <taxon>Magnoliopsida</taxon>
        <taxon>eudicotyledons</taxon>
        <taxon>Gunneridae</taxon>
        <taxon>Pentapetalae</taxon>
        <taxon>rosids</taxon>
        <taxon>fabids</taxon>
        <taxon>Rosales</taxon>
        <taxon>Rosaceae</taxon>
        <taxon>Amygdaloideae</taxon>
        <taxon>Amygdaleae</taxon>
        <taxon>Prunus</taxon>
    </lineage>
</organism>
<comment type="caution">
    <text evidence="1">The sequence shown here is derived from an EMBL/GenBank/DDBJ whole genome shotgun (WGS) entry which is preliminary data.</text>
</comment>
<name>A0AAD4UXJ9_PRUDU</name>
<accession>A0AAD4UXJ9</accession>